<feature type="domain" description="FecR N-terminal" evidence="3">
    <location>
        <begin position="15"/>
        <end position="57"/>
    </location>
</feature>
<proteinExistence type="predicted"/>
<sequence>MTTAPLPEDDPRLLEQACAWLAKLQFGEFSAVDRHDLAAWRDANPAHYQAWQRAQAVWQGLESLRGRPIPGAEPLLQERGRQPAGAGAGAIARSVSPRPNRAGRQRFGLAVAACALLALTLAAFYPPLLWQADYLTGKAEQRRVVLADGSRVILNADSALAIRFDNLQRRVELLRGEAFFEVAKDAQRPLLAATEAGEVRAIGTAFGVRRAGAQTQVELVEGRVEIRVGELNNSLAAGQTAAIAGGRILVRPGRPENMVVWRDGYLQLDGVPLAEAVERINAYRPGKVVLLNSAWADKRISGLFRLDALDQAVAGLGSAVPGLKIVPLTRYLVVLR</sequence>
<dbReference type="InterPro" id="IPR012373">
    <property type="entry name" value="Ferrdict_sens_TM"/>
</dbReference>
<feature type="domain" description="FecR protein" evidence="2">
    <location>
        <begin position="133"/>
        <end position="225"/>
    </location>
</feature>
<dbReference type="InterPro" id="IPR032623">
    <property type="entry name" value="FecR_N"/>
</dbReference>
<dbReference type="PIRSF" id="PIRSF018266">
    <property type="entry name" value="FecR"/>
    <property type="match status" value="1"/>
</dbReference>
<gene>
    <name evidence="4" type="ORF">NP603_08025</name>
</gene>
<accession>A0ABT1UFP3</accession>
<dbReference type="EMBL" id="JANIBM010000007">
    <property type="protein sequence ID" value="MCQ8181051.1"/>
    <property type="molecule type" value="Genomic_DNA"/>
</dbReference>
<evidence type="ECO:0000259" key="2">
    <source>
        <dbReference type="Pfam" id="PF04773"/>
    </source>
</evidence>
<evidence type="ECO:0000256" key="1">
    <source>
        <dbReference type="SAM" id="Phobius"/>
    </source>
</evidence>
<dbReference type="Gene3D" id="2.60.120.1440">
    <property type="match status" value="1"/>
</dbReference>
<protein>
    <submittedName>
        <fullName evidence="4">FecR domain-containing protein</fullName>
    </submittedName>
</protein>
<name>A0ABT1UFP3_9GAMM</name>
<dbReference type="InterPro" id="IPR006860">
    <property type="entry name" value="FecR"/>
</dbReference>
<feature type="transmembrane region" description="Helical" evidence="1">
    <location>
        <begin position="107"/>
        <end position="125"/>
    </location>
</feature>
<dbReference type="Pfam" id="PF16220">
    <property type="entry name" value="DUF4880"/>
    <property type="match status" value="1"/>
</dbReference>
<dbReference type="Proteomes" id="UP001524569">
    <property type="component" value="Unassembled WGS sequence"/>
</dbReference>
<comment type="caution">
    <text evidence="4">The sequence shown here is derived from an EMBL/GenBank/DDBJ whole genome shotgun (WGS) entry which is preliminary data.</text>
</comment>
<keyword evidence="5" id="KW-1185">Reference proteome</keyword>
<keyword evidence="1" id="KW-0472">Membrane</keyword>
<reference evidence="4 5" key="1">
    <citation type="submission" date="2022-07" db="EMBL/GenBank/DDBJ databases">
        <title>Methylomonas rivi sp. nov., Methylomonas rosea sp. nov., Methylomonas aureus sp. nov. and Methylomonas subterranea sp. nov., four novel methanotrophs isolated from a freshwater creek and the deep terrestrial subsurface.</title>
        <authorList>
            <person name="Abin C."/>
            <person name="Sankaranarayanan K."/>
            <person name="Garner C."/>
            <person name="Sindelar R."/>
            <person name="Kotary K."/>
            <person name="Garner R."/>
            <person name="Barclay S."/>
            <person name="Lawson P."/>
            <person name="Krumholz L."/>
        </authorList>
    </citation>
    <scope>NUCLEOTIDE SEQUENCE [LARGE SCALE GENOMIC DNA]</scope>
    <source>
        <strain evidence="4 5">SURF-1</strain>
    </source>
</reference>
<evidence type="ECO:0000313" key="5">
    <source>
        <dbReference type="Proteomes" id="UP001524569"/>
    </source>
</evidence>
<dbReference type="Pfam" id="PF04773">
    <property type="entry name" value="FecR"/>
    <property type="match status" value="1"/>
</dbReference>
<evidence type="ECO:0000313" key="4">
    <source>
        <dbReference type="EMBL" id="MCQ8181051.1"/>
    </source>
</evidence>
<organism evidence="4 5">
    <name type="scientific">Methylomonas aurea</name>
    <dbReference type="NCBI Taxonomy" id="2952224"/>
    <lineage>
        <taxon>Bacteria</taxon>
        <taxon>Pseudomonadati</taxon>
        <taxon>Pseudomonadota</taxon>
        <taxon>Gammaproteobacteria</taxon>
        <taxon>Methylococcales</taxon>
        <taxon>Methylococcaceae</taxon>
        <taxon>Methylomonas</taxon>
    </lineage>
</organism>
<keyword evidence="1" id="KW-0812">Transmembrane</keyword>
<dbReference type="PANTHER" id="PTHR30273:SF2">
    <property type="entry name" value="PROTEIN FECR"/>
    <property type="match status" value="1"/>
</dbReference>
<evidence type="ECO:0000259" key="3">
    <source>
        <dbReference type="Pfam" id="PF16220"/>
    </source>
</evidence>
<dbReference type="PANTHER" id="PTHR30273">
    <property type="entry name" value="PERIPLASMIC SIGNAL SENSOR AND SIGMA FACTOR ACTIVATOR FECR-RELATED"/>
    <property type="match status" value="1"/>
</dbReference>
<dbReference type="RefSeq" id="WP_256610341.1">
    <property type="nucleotide sequence ID" value="NZ_JANIBM010000007.1"/>
</dbReference>
<keyword evidence="1" id="KW-1133">Transmembrane helix</keyword>